<organism evidence="1">
    <name type="scientific">Lacrimispora sp. BS-2</name>
    <dbReference type="NCBI Taxonomy" id="3151850"/>
    <lineage>
        <taxon>Bacteria</taxon>
        <taxon>Bacillati</taxon>
        <taxon>Bacillota</taxon>
        <taxon>Clostridia</taxon>
        <taxon>Lachnospirales</taxon>
        <taxon>Lachnospiraceae</taxon>
        <taxon>Lacrimispora</taxon>
    </lineage>
</organism>
<evidence type="ECO:0000313" key="1">
    <source>
        <dbReference type="EMBL" id="XBS54637.1"/>
    </source>
</evidence>
<dbReference type="EMBL" id="CP157940">
    <property type="protein sequence ID" value="XBS54637.1"/>
    <property type="molecule type" value="Genomic_DNA"/>
</dbReference>
<accession>A0AAU7PQJ9</accession>
<name>A0AAU7PQJ9_9FIRM</name>
<reference evidence="1" key="1">
    <citation type="submission" date="2024-06" db="EMBL/GenBank/DDBJ databases">
        <title>Lacrimispora cavernae sp. nov., a novel anaerobe isolated from bat guano pile inside a cave.</title>
        <authorList>
            <person name="Miller S.L."/>
            <person name="Lu N."/>
            <person name="King J."/>
            <person name="Sankaranarayanan K."/>
            <person name="Lawson P.A."/>
        </authorList>
    </citation>
    <scope>NUCLEOTIDE SEQUENCE</scope>
    <source>
        <strain evidence="1">BS-2</strain>
    </source>
</reference>
<gene>
    <name evidence="1" type="ORF">ABFV83_02250</name>
</gene>
<dbReference type="RefSeq" id="WP_349947329.1">
    <property type="nucleotide sequence ID" value="NZ_CP157940.1"/>
</dbReference>
<dbReference type="AlphaFoldDB" id="A0AAU7PQJ9"/>
<sequence length="143" mass="15447">MCEDKKSCITINCGCCGTDNGGTPAENVYSTEETVCGTWIDGKPIYRKVIPGKLANDSGNGIVFANVSDLKIDKVVNLYGNLVDGVGNAQIMLQTSLNRTNGLFAAVNVYYYNNNGNIVYHFLNNDGLYSGATANVIIEYTKK</sequence>
<protein>
    <submittedName>
        <fullName evidence="1">Uncharacterized protein</fullName>
    </submittedName>
</protein>
<proteinExistence type="predicted"/>